<dbReference type="InterPro" id="IPR001638">
    <property type="entry name" value="Solute-binding_3/MltF_N"/>
</dbReference>
<evidence type="ECO:0000313" key="6">
    <source>
        <dbReference type="Proteomes" id="UP000594621"/>
    </source>
</evidence>
<dbReference type="PANTHER" id="PTHR30024">
    <property type="entry name" value="ALIPHATIC SULFONATES-BINDING PROTEIN-RELATED"/>
    <property type="match status" value="1"/>
</dbReference>
<dbReference type="Gene3D" id="3.40.190.10">
    <property type="entry name" value="Periplasmic binding protein-like II"/>
    <property type="match status" value="2"/>
</dbReference>
<evidence type="ECO:0000259" key="4">
    <source>
        <dbReference type="SMART" id="SM00062"/>
    </source>
</evidence>
<protein>
    <submittedName>
        <fullName evidence="5">NrtA/SsuA/CpmA family ABC transporter substrate-binding protein</fullName>
    </submittedName>
</protein>
<evidence type="ECO:0000256" key="1">
    <source>
        <dbReference type="ARBA" id="ARBA00004418"/>
    </source>
</evidence>
<proteinExistence type="inferred from homology"/>
<dbReference type="PANTHER" id="PTHR30024:SF47">
    <property type="entry name" value="TAURINE-BINDING PERIPLASMIC PROTEIN"/>
    <property type="match status" value="1"/>
</dbReference>
<dbReference type="RefSeq" id="WP_195803566.1">
    <property type="nucleotide sequence ID" value="NZ_CP061379.1"/>
</dbReference>
<comment type="subcellular location">
    <subcellularLocation>
        <location evidence="1">Periplasm</location>
    </subcellularLocation>
</comment>
<dbReference type="AlphaFoldDB" id="A0A7S9H1W6"/>
<dbReference type="GO" id="GO:0042918">
    <property type="term" value="P:alkanesulfonate transmembrane transport"/>
    <property type="evidence" value="ECO:0007669"/>
    <property type="project" value="TreeGrafter"/>
</dbReference>
<comment type="similarity">
    <text evidence="2">Belongs to the bacterial solute-binding protein SsuA/TauA family.</text>
</comment>
<sequence>MHWNSVRPIAAMAGYVALCCLAIGLAIGPDRASAAELLKARLAQNLGPISGLAIVAKSKGIFEKHGLDITVSNFTSGKQCLDTVIGGGADIATTAEAPVTASAMANQPIAFVAGMEYSDLKTVVAVKAGVKTKADLRGKRIAFTAGTGSEVYTATLLKSAGLTPKDVTLVNLRPQEMLPALAAGSIDAIDTWEPHIANAKKALGEAVAELDTKDTYSETFNIVVMRPYLDANPALVEKFIAALIDAEVWMKANPDEAITVVADAVGMKRDELAPIWADYVYRVRLDDRLIEILKTHAAWRLESGNHPPGAAMPDFSKIVVTEPLRKLDPARVTLSWK</sequence>
<reference evidence="5 6" key="1">
    <citation type="submission" date="2020-09" db="EMBL/GenBank/DDBJ databases">
        <title>Complete genomes of bradyrhizobia occurring on native shrubby legumes in Australia.</title>
        <authorList>
            <person name="Lafay B."/>
        </authorList>
    </citation>
    <scope>NUCLEOTIDE SEQUENCE [LARGE SCALE GENOMIC DNA]</scope>
    <source>
        <strain evidence="5 6">BDV5040</strain>
    </source>
</reference>
<dbReference type="CDD" id="cd01008">
    <property type="entry name" value="PBP2_NrtA_SsuA_CpmA_like"/>
    <property type="match status" value="1"/>
</dbReference>
<dbReference type="EMBL" id="CP061379">
    <property type="protein sequence ID" value="QPF94063.1"/>
    <property type="molecule type" value="Genomic_DNA"/>
</dbReference>
<evidence type="ECO:0000256" key="3">
    <source>
        <dbReference type="ARBA" id="ARBA00022729"/>
    </source>
</evidence>
<keyword evidence="3" id="KW-0732">Signal</keyword>
<evidence type="ECO:0000313" key="5">
    <source>
        <dbReference type="EMBL" id="QPF94063.1"/>
    </source>
</evidence>
<evidence type="ECO:0000256" key="2">
    <source>
        <dbReference type="ARBA" id="ARBA00010742"/>
    </source>
</evidence>
<organism evidence="5 6">
    <name type="scientific">Bradyrhizobium commune</name>
    <dbReference type="NCBI Taxonomy" id="83627"/>
    <lineage>
        <taxon>Bacteria</taxon>
        <taxon>Pseudomonadati</taxon>
        <taxon>Pseudomonadota</taxon>
        <taxon>Alphaproteobacteria</taxon>
        <taxon>Hyphomicrobiales</taxon>
        <taxon>Nitrobacteraceae</taxon>
        <taxon>Bradyrhizobium</taxon>
    </lineage>
</organism>
<dbReference type="GO" id="GO:0042597">
    <property type="term" value="C:periplasmic space"/>
    <property type="evidence" value="ECO:0007669"/>
    <property type="project" value="UniProtKB-SubCell"/>
</dbReference>
<dbReference type="KEGG" id="bcou:IC761_12640"/>
<dbReference type="Proteomes" id="UP000594621">
    <property type="component" value="Chromosome"/>
</dbReference>
<name>A0A7S9H1W6_9BRAD</name>
<dbReference type="SMART" id="SM00062">
    <property type="entry name" value="PBPb"/>
    <property type="match status" value="1"/>
</dbReference>
<gene>
    <name evidence="5" type="ORF">IC761_12640</name>
</gene>
<keyword evidence="6" id="KW-1185">Reference proteome</keyword>
<dbReference type="Pfam" id="PF09084">
    <property type="entry name" value="NMT1"/>
    <property type="match status" value="1"/>
</dbReference>
<dbReference type="InterPro" id="IPR015168">
    <property type="entry name" value="SsuA/THI5"/>
</dbReference>
<dbReference type="SUPFAM" id="SSF53850">
    <property type="entry name" value="Periplasmic binding protein-like II"/>
    <property type="match status" value="1"/>
</dbReference>
<accession>A0A7S9H1W6</accession>
<feature type="domain" description="Solute-binding protein family 3/N-terminal" evidence="4">
    <location>
        <begin position="45"/>
        <end position="257"/>
    </location>
</feature>